<name>A0AA39DDM6_VITRO</name>
<dbReference type="GO" id="GO:0005737">
    <property type="term" value="C:cytoplasm"/>
    <property type="evidence" value="ECO:0007669"/>
    <property type="project" value="TreeGrafter"/>
</dbReference>
<sequence length="194" mass="22076">MVEEVKLFKTFSSPFALRIYKTIFEDPSNKSRSLLHYNPVKKQIRVLVHNGKPIAESLVILEYIDETWKQAPLLPEDPYENAMAWKEQEEAIVPAIETLKFLEEELMGKKFFGGETIRFADLALGRLANLISILEEIVGLKVVDGEKFPLLSSWMQDFADAPIIKDNWPPRDRMIVKFQALRDAIIAAAAAASK</sequence>
<dbReference type="Proteomes" id="UP001168098">
    <property type="component" value="Unassembled WGS sequence"/>
</dbReference>
<dbReference type="InterPro" id="IPR036282">
    <property type="entry name" value="Glutathione-S-Trfase_C_sf"/>
</dbReference>
<dbReference type="PANTHER" id="PTHR11260">
    <property type="entry name" value="GLUTATHIONE S-TRANSFERASE, GST, SUPERFAMILY, GST DOMAIN CONTAINING"/>
    <property type="match status" value="1"/>
</dbReference>
<dbReference type="CDD" id="cd03185">
    <property type="entry name" value="GST_C_Tau"/>
    <property type="match status" value="1"/>
</dbReference>
<comment type="caution">
    <text evidence="7">The sequence shown here is derived from an EMBL/GenBank/DDBJ whole genome shotgun (WGS) entry which is preliminary data.</text>
</comment>
<dbReference type="Gene3D" id="3.40.30.10">
    <property type="entry name" value="Glutaredoxin"/>
    <property type="match status" value="1"/>
</dbReference>
<evidence type="ECO:0000256" key="4">
    <source>
        <dbReference type="RuleBase" id="RU003494"/>
    </source>
</evidence>
<proteinExistence type="inferred from homology"/>
<evidence type="ECO:0000256" key="2">
    <source>
        <dbReference type="ARBA" id="ARBA00022679"/>
    </source>
</evidence>
<evidence type="ECO:0000313" key="8">
    <source>
        <dbReference type="Proteomes" id="UP001168098"/>
    </source>
</evidence>
<dbReference type="SUPFAM" id="SSF47616">
    <property type="entry name" value="GST C-terminal domain-like"/>
    <property type="match status" value="1"/>
</dbReference>
<evidence type="ECO:0000256" key="3">
    <source>
        <dbReference type="ARBA" id="ARBA00047960"/>
    </source>
</evidence>
<dbReference type="InterPro" id="IPR045074">
    <property type="entry name" value="GST_C_Tau"/>
</dbReference>
<dbReference type="InterPro" id="IPR010987">
    <property type="entry name" value="Glutathione-S-Trfase_C-like"/>
</dbReference>
<protein>
    <recommendedName>
        <fullName evidence="1">glutathione transferase</fullName>
        <ecNumber evidence="1">2.5.1.18</ecNumber>
    </recommendedName>
</protein>
<accession>A0AA39DDM6</accession>
<dbReference type="EC" id="2.5.1.18" evidence="1"/>
<keyword evidence="2" id="KW-0808">Transferase</keyword>
<dbReference type="GO" id="GO:0006749">
    <property type="term" value="P:glutathione metabolic process"/>
    <property type="evidence" value="ECO:0007669"/>
    <property type="project" value="InterPro"/>
</dbReference>
<dbReference type="Pfam" id="PF02798">
    <property type="entry name" value="GST_N"/>
    <property type="match status" value="1"/>
</dbReference>
<dbReference type="PROSITE" id="PS50404">
    <property type="entry name" value="GST_NTER"/>
    <property type="match status" value="1"/>
</dbReference>
<dbReference type="Gene3D" id="1.20.1050.10">
    <property type="match status" value="1"/>
</dbReference>
<evidence type="ECO:0000259" key="5">
    <source>
        <dbReference type="PROSITE" id="PS50404"/>
    </source>
</evidence>
<comment type="similarity">
    <text evidence="4">Belongs to the GST superfamily.</text>
</comment>
<dbReference type="InterPro" id="IPR004045">
    <property type="entry name" value="Glutathione_S-Trfase_N"/>
</dbReference>
<dbReference type="InterPro" id="IPR045073">
    <property type="entry name" value="Omega/Tau-like"/>
</dbReference>
<dbReference type="Pfam" id="PF00043">
    <property type="entry name" value="GST_C"/>
    <property type="match status" value="1"/>
</dbReference>
<gene>
    <name evidence="7" type="ORF">PVL29_019489</name>
</gene>
<keyword evidence="8" id="KW-1185">Reference proteome</keyword>
<feature type="domain" description="GST C-terminal" evidence="6">
    <location>
        <begin position="50"/>
        <end position="178"/>
    </location>
</feature>
<dbReference type="AlphaFoldDB" id="A0AA39DDM6"/>
<evidence type="ECO:0000256" key="1">
    <source>
        <dbReference type="ARBA" id="ARBA00012452"/>
    </source>
</evidence>
<dbReference type="InterPro" id="IPR036249">
    <property type="entry name" value="Thioredoxin-like_sf"/>
</dbReference>
<dbReference type="EMBL" id="JARBHA010000015">
    <property type="protein sequence ID" value="KAJ9680201.1"/>
    <property type="molecule type" value="Genomic_DNA"/>
</dbReference>
<comment type="catalytic activity">
    <reaction evidence="3">
        <text>RX + glutathione = an S-substituted glutathione + a halide anion + H(+)</text>
        <dbReference type="Rhea" id="RHEA:16437"/>
        <dbReference type="ChEBI" id="CHEBI:15378"/>
        <dbReference type="ChEBI" id="CHEBI:16042"/>
        <dbReference type="ChEBI" id="CHEBI:17792"/>
        <dbReference type="ChEBI" id="CHEBI:57925"/>
        <dbReference type="ChEBI" id="CHEBI:90779"/>
        <dbReference type="EC" id="2.5.1.18"/>
    </reaction>
</comment>
<reference evidence="7 8" key="1">
    <citation type="journal article" date="2023" name="BMC Biotechnol.">
        <title>Vitis rotundifolia cv Carlos genome sequencing.</title>
        <authorList>
            <person name="Huff M."/>
            <person name="Hulse-Kemp A."/>
            <person name="Scheffler B."/>
            <person name="Youngblood R."/>
            <person name="Simpson S."/>
            <person name="Babiker E."/>
            <person name="Staton M."/>
        </authorList>
    </citation>
    <scope>NUCLEOTIDE SEQUENCE [LARGE SCALE GENOMIC DNA]</scope>
    <source>
        <tissue evidence="7">Leaf</tissue>
    </source>
</reference>
<dbReference type="PANTHER" id="PTHR11260:SF729">
    <property type="entry name" value="GLUTATHIONE TRANSFERASE"/>
    <property type="match status" value="1"/>
</dbReference>
<organism evidence="7 8">
    <name type="scientific">Vitis rotundifolia</name>
    <name type="common">Muscadine grape</name>
    <dbReference type="NCBI Taxonomy" id="103349"/>
    <lineage>
        <taxon>Eukaryota</taxon>
        <taxon>Viridiplantae</taxon>
        <taxon>Streptophyta</taxon>
        <taxon>Embryophyta</taxon>
        <taxon>Tracheophyta</taxon>
        <taxon>Spermatophyta</taxon>
        <taxon>Magnoliopsida</taxon>
        <taxon>eudicotyledons</taxon>
        <taxon>Gunneridae</taxon>
        <taxon>Pentapetalae</taxon>
        <taxon>rosids</taxon>
        <taxon>Vitales</taxon>
        <taxon>Vitaceae</taxon>
        <taxon>Viteae</taxon>
        <taxon>Vitis</taxon>
    </lineage>
</organism>
<feature type="domain" description="GST N-terminal" evidence="5">
    <location>
        <begin position="1"/>
        <end position="72"/>
    </location>
</feature>
<evidence type="ECO:0000259" key="6">
    <source>
        <dbReference type="PROSITE" id="PS50405"/>
    </source>
</evidence>
<evidence type="ECO:0000313" key="7">
    <source>
        <dbReference type="EMBL" id="KAJ9680201.1"/>
    </source>
</evidence>
<dbReference type="PROSITE" id="PS50405">
    <property type="entry name" value="GST_CTER"/>
    <property type="match status" value="1"/>
</dbReference>
<dbReference type="SUPFAM" id="SSF52833">
    <property type="entry name" value="Thioredoxin-like"/>
    <property type="match status" value="1"/>
</dbReference>
<dbReference type="InterPro" id="IPR004046">
    <property type="entry name" value="GST_C"/>
</dbReference>
<dbReference type="GO" id="GO:0004364">
    <property type="term" value="F:glutathione transferase activity"/>
    <property type="evidence" value="ECO:0007669"/>
    <property type="project" value="UniProtKB-EC"/>
</dbReference>